<dbReference type="PANTHER" id="PTHR12917">
    <property type="entry name" value="ASPARTYL PROTEASE DDI-RELATED"/>
    <property type="match status" value="1"/>
</dbReference>
<feature type="compositionally biased region" description="Basic and acidic residues" evidence="1">
    <location>
        <begin position="399"/>
        <end position="414"/>
    </location>
</feature>
<dbReference type="Pfam" id="PF03732">
    <property type="entry name" value="Retrotrans_gag"/>
    <property type="match status" value="1"/>
</dbReference>
<feature type="compositionally biased region" description="Basic and acidic residues" evidence="1">
    <location>
        <begin position="91"/>
        <end position="104"/>
    </location>
</feature>
<sequence length="781" mass="88216">MIKSDLDAPGILKEFSLHLDALEVNLEATDNARYAENMEWEGKFQELQDRVEHHARHVESIDWESKFQELQDRVELLSRAVVNTPAGGAEHSSRPRVPEPKSYRGARDAKEVENFLFDIEHYFRAIRVDSEATKVSMATMYLVGDAKLWWQKKYAEIEDGSCVINTWDILKRELKSQFFPENTAFNARKALLECKHTGSVREYCQAFSALMLDISDMSAVDRLFFFMEGRRVNNLNEAIITTESLSDYNSEPQRPPKRGNPSRSIGGKKPGGQAPNQSWGSKSSWASNSSTQQKSGVGFKDKTDASTRGEVKKPHFRGCFLCQGPHVIANCPQRQMMNAFFDNIGQVQRGAQSGSQSRHPPTEEQTDVQDYEEEDAVRAFPQWCNAVTMQVGNPEESLTEEKPKDMPPKKKSDVPGKGLMYVDIKVNGKAIRAMVDTRATHNYISSTEVERLGLTLEKECGRVKAINSAAQPVAGIARSVLIKIGPYEGRTNFSVVIMDDFKLILGLKFLRDTKTTVMPCTNSLAMLGNKQCVIPTISPRAGERSISALQLKKGLKRNETTYLAMFRLTSKQARWQELLAEFNFMLEYRAGSTNSVADALSRRAELDQVALMGMNAIVRADSRVAINIRKKIKKALTRDPVAQQLLKLIESAKTRQFWQEDGLLMTKGRRLCFNSRKSSSTGKSAFEIVNGQQPLLPHTVNVPNAGKSPRAISFSEEWRQNIDLAHSYLEKATRRMKKHADKNRRSQEFNVGDKVMVKLLSQDRKFLRGRDSRLLQKYEGP</sequence>
<feature type="region of interest" description="Disordered" evidence="1">
    <location>
        <begin position="246"/>
        <end position="310"/>
    </location>
</feature>
<evidence type="ECO:0000313" key="4">
    <source>
        <dbReference type="Proteomes" id="UP001188597"/>
    </source>
</evidence>
<dbReference type="PANTHER" id="PTHR12917:SF18">
    <property type="entry name" value="DNA DAMAGE-INDUCIBLE PROTEIN 1-LIKE"/>
    <property type="match status" value="1"/>
</dbReference>
<dbReference type="Proteomes" id="UP001188597">
    <property type="component" value="Unassembled WGS sequence"/>
</dbReference>
<organism evidence="3 4">
    <name type="scientific">Escallonia herrerae</name>
    <dbReference type="NCBI Taxonomy" id="1293975"/>
    <lineage>
        <taxon>Eukaryota</taxon>
        <taxon>Viridiplantae</taxon>
        <taxon>Streptophyta</taxon>
        <taxon>Embryophyta</taxon>
        <taxon>Tracheophyta</taxon>
        <taxon>Spermatophyta</taxon>
        <taxon>Magnoliopsida</taxon>
        <taxon>eudicotyledons</taxon>
        <taxon>Gunneridae</taxon>
        <taxon>Pentapetalae</taxon>
        <taxon>asterids</taxon>
        <taxon>campanulids</taxon>
        <taxon>Escalloniales</taxon>
        <taxon>Escalloniaceae</taxon>
        <taxon>Escallonia</taxon>
    </lineage>
</organism>
<dbReference type="Pfam" id="PF13975">
    <property type="entry name" value="gag-asp_proteas"/>
    <property type="match status" value="1"/>
</dbReference>
<feature type="region of interest" description="Disordered" evidence="1">
    <location>
        <begin position="394"/>
        <end position="414"/>
    </location>
</feature>
<dbReference type="Gene3D" id="2.40.70.10">
    <property type="entry name" value="Acid Proteases"/>
    <property type="match status" value="1"/>
</dbReference>
<dbReference type="SUPFAM" id="SSF50630">
    <property type="entry name" value="Acid proteases"/>
    <property type="match status" value="1"/>
</dbReference>
<evidence type="ECO:0000313" key="3">
    <source>
        <dbReference type="EMBL" id="KAK3003934.1"/>
    </source>
</evidence>
<feature type="compositionally biased region" description="Low complexity" evidence="1">
    <location>
        <begin position="276"/>
        <end position="295"/>
    </location>
</feature>
<protein>
    <recommendedName>
        <fullName evidence="2">Retrotransposon gag domain-containing protein</fullName>
    </recommendedName>
</protein>
<keyword evidence="4" id="KW-1185">Reference proteome</keyword>
<dbReference type="InterPro" id="IPR005162">
    <property type="entry name" value="Retrotrans_gag_dom"/>
</dbReference>
<feature type="region of interest" description="Disordered" evidence="1">
    <location>
        <begin position="85"/>
        <end position="104"/>
    </location>
</feature>
<dbReference type="CDD" id="cd00303">
    <property type="entry name" value="retropepsin_like"/>
    <property type="match status" value="1"/>
</dbReference>
<comment type="caution">
    <text evidence="3">The sequence shown here is derived from an EMBL/GenBank/DDBJ whole genome shotgun (WGS) entry which is preliminary data.</text>
</comment>
<reference evidence="3" key="1">
    <citation type="submission" date="2022-12" db="EMBL/GenBank/DDBJ databases">
        <title>Draft genome assemblies for two species of Escallonia (Escalloniales).</title>
        <authorList>
            <person name="Chanderbali A."/>
            <person name="Dervinis C."/>
            <person name="Anghel I."/>
            <person name="Soltis D."/>
            <person name="Soltis P."/>
            <person name="Zapata F."/>
        </authorList>
    </citation>
    <scope>NUCLEOTIDE SEQUENCE</scope>
    <source>
        <strain evidence="3">UCBG64.0493</strain>
        <tissue evidence="3">Leaf</tissue>
    </source>
</reference>
<evidence type="ECO:0000259" key="2">
    <source>
        <dbReference type="Pfam" id="PF03732"/>
    </source>
</evidence>
<evidence type="ECO:0000256" key="1">
    <source>
        <dbReference type="SAM" id="MobiDB-lite"/>
    </source>
</evidence>
<dbReference type="InterPro" id="IPR021109">
    <property type="entry name" value="Peptidase_aspartic_dom_sf"/>
</dbReference>
<gene>
    <name evidence="3" type="ORF">RJ639_018043</name>
</gene>
<dbReference type="EMBL" id="JAVXUP010002341">
    <property type="protein sequence ID" value="KAK3003934.1"/>
    <property type="molecule type" value="Genomic_DNA"/>
</dbReference>
<proteinExistence type="predicted"/>
<feature type="region of interest" description="Disordered" evidence="1">
    <location>
        <begin position="348"/>
        <end position="368"/>
    </location>
</feature>
<feature type="compositionally biased region" description="Basic and acidic residues" evidence="1">
    <location>
        <begin position="299"/>
        <end position="310"/>
    </location>
</feature>
<feature type="domain" description="Retrotransposon gag" evidence="2">
    <location>
        <begin position="137"/>
        <end position="229"/>
    </location>
</feature>
<accession>A0AA88V8X5</accession>
<feature type="compositionally biased region" description="Polar residues" evidence="1">
    <location>
        <begin position="348"/>
        <end position="359"/>
    </location>
</feature>
<name>A0AA88V8X5_9ASTE</name>
<dbReference type="AlphaFoldDB" id="A0AA88V8X5"/>